<keyword evidence="7 11" id="KW-1133">Transmembrane helix</keyword>
<evidence type="ECO:0000313" key="12">
    <source>
        <dbReference type="EMBL" id="QHU22583.1"/>
    </source>
</evidence>
<evidence type="ECO:0000256" key="3">
    <source>
        <dbReference type="ARBA" id="ARBA00022543"/>
    </source>
</evidence>
<feature type="transmembrane region" description="Helical" evidence="11">
    <location>
        <begin position="6"/>
        <end position="25"/>
    </location>
</feature>
<sequence length="237" mass="27566">MNYLTYFSFFITCSFLVTTGTITFIEALRTDIVAMRHILNLETCISIVAAYFYGKFISMLEPHKELILDEKKEKTEEEKKELAEIENKVNDTRYVDWMITTPIMLLVLILAFQYNSGQKGVKFSDFLLILLMNYGMLGSGYLGEKDKLHKLTANIIGFVFFGLLYGFLYYKYLLKTKNGNNVNNQLLYGAFFILWALYGIFYLTKESVKNTGYNILDLFSKCFVGIYFWSYSSNIFV</sequence>
<keyword evidence="10" id="KW-0675">Receptor</keyword>
<keyword evidence="4" id="KW-0716">Sensory transduction</keyword>
<feature type="transmembrane region" description="Helical" evidence="11">
    <location>
        <begin position="94"/>
        <end position="114"/>
    </location>
</feature>
<keyword evidence="8" id="KW-0157">Chromophore</keyword>
<evidence type="ECO:0008006" key="13">
    <source>
        <dbReference type="Google" id="ProtNLM"/>
    </source>
</evidence>
<protein>
    <recommendedName>
        <fullName evidence="13">Bacteriorhodopsin-like protein</fullName>
    </recommendedName>
</protein>
<feature type="transmembrane region" description="Helical" evidence="11">
    <location>
        <begin position="37"/>
        <end position="54"/>
    </location>
</feature>
<evidence type="ECO:0000256" key="4">
    <source>
        <dbReference type="ARBA" id="ARBA00022606"/>
    </source>
</evidence>
<dbReference type="GO" id="GO:0007602">
    <property type="term" value="P:phototransduction"/>
    <property type="evidence" value="ECO:0007669"/>
    <property type="project" value="UniProtKB-KW"/>
</dbReference>
<evidence type="ECO:0000256" key="2">
    <source>
        <dbReference type="ARBA" id="ARBA00008130"/>
    </source>
</evidence>
<dbReference type="Pfam" id="PF01036">
    <property type="entry name" value="Bac_rhodopsin"/>
    <property type="match status" value="1"/>
</dbReference>
<proteinExistence type="inferred from homology"/>
<evidence type="ECO:0000256" key="7">
    <source>
        <dbReference type="ARBA" id="ARBA00022989"/>
    </source>
</evidence>
<dbReference type="InterPro" id="IPR018229">
    <property type="entry name" value="Rhodopsin_retinal_BS"/>
</dbReference>
<dbReference type="Gene3D" id="1.20.1070.10">
    <property type="entry name" value="Rhodopsin 7-helix transmembrane proteins"/>
    <property type="match status" value="1"/>
</dbReference>
<dbReference type="InterPro" id="IPR001425">
    <property type="entry name" value="Arc/bac/fun_rhodopsins"/>
</dbReference>
<dbReference type="PROSITE" id="PS00950">
    <property type="entry name" value="BACTERIAL_OPSIN_1"/>
    <property type="match status" value="1"/>
</dbReference>
<dbReference type="GO" id="GO:0005216">
    <property type="term" value="F:monoatomic ion channel activity"/>
    <property type="evidence" value="ECO:0007669"/>
    <property type="project" value="InterPro"/>
</dbReference>
<reference evidence="12" key="1">
    <citation type="journal article" date="2020" name="Nature">
        <title>Giant virus diversity and host interactions through global metagenomics.</title>
        <authorList>
            <person name="Schulz F."/>
            <person name="Roux S."/>
            <person name="Paez-Espino D."/>
            <person name="Jungbluth S."/>
            <person name="Walsh D.A."/>
            <person name="Denef V.J."/>
            <person name="McMahon K.D."/>
            <person name="Konstantinidis K.T."/>
            <person name="Eloe-Fadrosh E.A."/>
            <person name="Kyrpides N.C."/>
            <person name="Woyke T."/>
        </authorList>
    </citation>
    <scope>NUCLEOTIDE SEQUENCE</scope>
    <source>
        <strain evidence="12">GVMAG-S-ERX555907-102</strain>
    </source>
</reference>
<evidence type="ECO:0000256" key="10">
    <source>
        <dbReference type="ARBA" id="ARBA00023170"/>
    </source>
</evidence>
<evidence type="ECO:0000256" key="8">
    <source>
        <dbReference type="ARBA" id="ARBA00022991"/>
    </source>
</evidence>
<evidence type="ECO:0000256" key="11">
    <source>
        <dbReference type="SAM" id="Phobius"/>
    </source>
</evidence>
<evidence type="ECO:0000256" key="1">
    <source>
        <dbReference type="ARBA" id="ARBA00004141"/>
    </source>
</evidence>
<name>A0A6C0KZ83_9ZZZZ</name>
<feature type="transmembrane region" description="Helical" evidence="11">
    <location>
        <begin position="126"/>
        <end position="143"/>
    </location>
</feature>
<keyword evidence="6" id="KW-0681">Retinal protein</keyword>
<keyword evidence="9 11" id="KW-0472">Membrane</keyword>
<dbReference type="AlphaFoldDB" id="A0A6C0KZ83"/>
<dbReference type="EMBL" id="MN741012">
    <property type="protein sequence ID" value="QHU22583.1"/>
    <property type="molecule type" value="Genomic_DNA"/>
</dbReference>
<evidence type="ECO:0000256" key="5">
    <source>
        <dbReference type="ARBA" id="ARBA00022692"/>
    </source>
</evidence>
<evidence type="ECO:0000256" key="9">
    <source>
        <dbReference type="ARBA" id="ARBA00023136"/>
    </source>
</evidence>
<accession>A0A6C0KZ83</accession>
<feature type="transmembrane region" description="Helical" evidence="11">
    <location>
        <begin position="155"/>
        <end position="174"/>
    </location>
</feature>
<keyword evidence="5 11" id="KW-0812">Transmembrane</keyword>
<evidence type="ECO:0000256" key="6">
    <source>
        <dbReference type="ARBA" id="ARBA00022925"/>
    </source>
</evidence>
<keyword evidence="3" id="KW-0600">Photoreceptor protein</keyword>
<dbReference type="SUPFAM" id="SSF81321">
    <property type="entry name" value="Family A G protein-coupled receptor-like"/>
    <property type="match status" value="1"/>
</dbReference>
<comment type="subcellular location">
    <subcellularLocation>
        <location evidence="1">Membrane</location>
        <topology evidence="1">Multi-pass membrane protein</topology>
    </subcellularLocation>
</comment>
<dbReference type="GO" id="GO:0009881">
    <property type="term" value="F:photoreceptor activity"/>
    <property type="evidence" value="ECO:0007669"/>
    <property type="project" value="UniProtKB-KW"/>
</dbReference>
<dbReference type="GO" id="GO:0016020">
    <property type="term" value="C:membrane"/>
    <property type="evidence" value="ECO:0007669"/>
    <property type="project" value="UniProtKB-SubCell"/>
</dbReference>
<comment type="similarity">
    <text evidence="2">Belongs to the archaeal/bacterial/fungal opsin family.</text>
</comment>
<organism evidence="12">
    <name type="scientific">viral metagenome</name>
    <dbReference type="NCBI Taxonomy" id="1070528"/>
    <lineage>
        <taxon>unclassified sequences</taxon>
        <taxon>metagenomes</taxon>
        <taxon>organismal metagenomes</taxon>
    </lineage>
</organism>
<feature type="transmembrane region" description="Helical" evidence="11">
    <location>
        <begin position="186"/>
        <end position="204"/>
    </location>
</feature>